<dbReference type="InterPro" id="IPR021109">
    <property type="entry name" value="Peptidase_aspartic_dom_sf"/>
</dbReference>
<dbReference type="Pfam" id="PF03732">
    <property type="entry name" value="Retrotrans_gag"/>
    <property type="match status" value="1"/>
</dbReference>
<evidence type="ECO:0000256" key="1">
    <source>
        <dbReference type="SAM" id="Coils"/>
    </source>
</evidence>
<proteinExistence type="predicted"/>
<organism evidence="4 5">
    <name type="scientific">Cuscuta campestris</name>
    <dbReference type="NCBI Taxonomy" id="132261"/>
    <lineage>
        <taxon>Eukaryota</taxon>
        <taxon>Viridiplantae</taxon>
        <taxon>Streptophyta</taxon>
        <taxon>Embryophyta</taxon>
        <taxon>Tracheophyta</taxon>
        <taxon>Spermatophyta</taxon>
        <taxon>Magnoliopsida</taxon>
        <taxon>eudicotyledons</taxon>
        <taxon>Gunneridae</taxon>
        <taxon>Pentapetalae</taxon>
        <taxon>asterids</taxon>
        <taxon>lamiids</taxon>
        <taxon>Solanales</taxon>
        <taxon>Convolvulaceae</taxon>
        <taxon>Cuscuteae</taxon>
        <taxon>Cuscuta</taxon>
        <taxon>Cuscuta subgen. Grammica</taxon>
        <taxon>Cuscuta sect. Cleistogrammica</taxon>
    </lineage>
</organism>
<feature type="coiled-coil region" evidence="1">
    <location>
        <begin position="176"/>
        <end position="203"/>
    </location>
</feature>
<feature type="compositionally biased region" description="Basic and acidic residues" evidence="2">
    <location>
        <begin position="127"/>
        <end position="161"/>
    </location>
</feature>
<sequence length="1191" mass="135487">MRLMLKTSKRSRTMQMPSTLMGNNPRVPPGWFTGLGGDGSDSTRLSQPGLFDRLDGETRRQYPKIYFQSTPGGPAQKKLKGKAIQPEGSRRSAFQRLGHEGRNQNRPAKERLGVETTPLSAFNRLGRGAERPGRTGRTEPPHREEPQHSRAPREEEAESHPRHTICSHVEQPRDRVGWVEARLEKLQRRVDREEKKKILQNESPFTDRVHEAPFPKKEKLDVPKFTGKEDPEIHVKTLHQSGRMMGLFGDEKCLLFFQTLRGRAAEWFQNLPAGEIDSFDELAEVFQEKFKENCTKRKKFTYLSTAGQREHEDLTKFLTRWKNEVDKVEEMGRQNRHVSPSIRTPMIEVGEIDPEYLAQAKQKKNQWIRPEGKPVEQNKKKKAPGKEHLQVIYGGPEGGDSASQRKKWGRELYVGTVALNRRSKQARRQPTTFTDRDLPATGEDHNDPLVITMDMGGVDVSRVLVDTGSSVNVLYLDAFEKLKLCRTRLEPLKTPLSGFTRDSVEAEGSILLTCELGTGDQVIQKQMRFVVVNIKCVHNAILGRPGINKVRGVLSMAHLCMKFYTPGGIGQVRGDQKKARHFHMEAVKKMTKAFERVTLVSQEEERSKLELGDETEQIVLQEAFPERMEVKEKDPAPARTWLLPRLLHHQRTNTLTGRFSSSTTAKRLQGSRRSLSIGKFSLPDSPPPASFMTPSLYKPRTAIKGQALADFLVELTGLEPEARPSHTVEPWWDMAVDGASGPKGCGAGIVFTTPEGFKIYHALVFNFKLTNNEAEYEALTGGLRLAQALGIKRIRIRSDSSLVVGQINGEMEVKEERLARYGDLVRALLRELEEFRLTRIPRSENTDADMLSKLMQSCPEHVSKLAKIESLDQPSTDRFEVAPIQSGQNSATRIIGVDDDWRYDLMEYLETGQKPDDEERARKVVLRAPRFQVIDGHLYKRAIGGPLLRCLTNPEAERVIAEVHEGVCAAHQMSRTLAQRIILLGYYWPTIVGDCERKASVAYPQGNDQVENANRTIVDGLKKRLGEEGHKWLEALPHTVWAHGVTSRRATGETPFVLTYGCEARLPVEEEIPTFRETVYQPGQNEVDHLAELNLVEERRTLAAVKMAGYQQSVKRYHDNRVGPRYFQVHDEVLRRRDASKPNERGKLVRNWEGPYRIKAIIRPGTYQLETMEGGRVDRHWNSHHLRKFFR</sequence>
<dbReference type="SUPFAM" id="SSF53098">
    <property type="entry name" value="Ribonuclease H-like"/>
    <property type="match status" value="2"/>
</dbReference>
<dbReference type="InterPro" id="IPR036397">
    <property type="entry name" value="RNaseH_sf"/>
</dbReference>
<feature type="region of interest" description="Disordered" evidence="2">
    <location>
        <begin position="423"/>
        <end position="447"/>
    </location>
</feature>
<reference evidence="4 5" key="1">
    <citation type="submission" date="2018-04" db="EMBL/GenBank/DDBJ databases">
        <authorList>
            <person name="Vogel A."/>
        </authorList>
    </citation>
    <scope>NUCLEOTIDE SEQUENCE [LARGE SCALE GENOMIC DNA]</scope>
</reference>
<dbReference type="EMBL" id="OOIL02001338">
    <property type="protein sequence ID" value="VFQ74284.1"/>
    <property type="molecule type" value="Genomic_DNA"/>
</dbReference>
<feature type="region of interest" description="Disordered" evidence="2">
    <location>
        <begin position="1"/>
        <end position="168"/>
    </location>
</feature>
<feature type="compositionally biased region" description="Polar residues" evidence="2">
    <location>
        <begin position="13"/>
        <end position="22"/>
    </location>
</feature>
<accession>A0A484LDA1</accession>
<dbReference type="PANTHER" id="PTHR48475:SF2">
    <property type="entry name" value="RIBONUCLEASE H"/>
    <property type="match status" value="1"/>
</dbReference>
<dbReference type="Proteomes" id="UP000595140">
    <property type="component" value="Unassembled WGS sequence"/>
</dbReference>
<dbReference type="Gene3D" id="1.10.340.70">
    <property type="match status" value="1"/>
</dbReference>
<dbReference type="GO" id="GO:0004523">
    <property type="term" value="F:RNA-DNA hybrid ribonuclease activity"/>
    <property type="evidence" value="ECO:0007669"/>
    <property type="project" value="InterPro"/>
</dbReference>
<dbReference type="InterPro" id="IPR012337">
    <property type="entry name" value="RNaseH-like_sf"/>
</dbReference>
<dbReference type="CDD" id="cd09279">
    <property type="entry name" value="RNase_HI_like"/>
    <property type="match status" value="1"/>
</dbReference>
<dbReference type="AlphaFoldDB" id="A0A484LDA1"/>
<evidence type="ECO:0000259" key="3">
    <source>
        <dbReference type="PROSITE" id="PS50879"/>
    </source>
</evidence>
<feature type="compositionally biased region" description="Basic and acidic residues" evidence="2">
    <location>
        <begin position="372"/>
        <end position="389"/>
    </location>
</feature>
<dbReference type="PANTHER" id="PTHR48475">
    <property type="entry name" value="RIBONUCLEASE H"/>
    <property type="match status" value="1"/>
</dbReference>
<dbReference type="InterPro" id="IPR002156">
    <property type="entry name" value="RNaseH_domain"/>
</dbReference>
<feature type="domain" description="RNase H type-1" evidence="3">
    <location>
        <begin position="728"/>
        <end position="867"/>
    </location>
</feature>
<feature type="compositionally biased region" description="Basic and acidic residues" evidence="2">
    <location>
        <begin position="97"/>
        <end position="113"/>
    </location>
</feature>
<dbReference type="OrthoDB" id="1934939at2759"/>
<dbReference type="Gene3D" id="3.30.420.10">
    <property type="entry name" value="Ribonuclease H-like superfamily/Ribonuclease H"/>
    <property type="match status" value="2"/>
</dbReference>
<feature type="compositionally biased region" description="Basic and acidic residues" evidence="2">
    <location>
        <begin position="434"/>
        <end position="447"/>
    </location>
</feature>
<gene>
    <name evidence="4" type="ORF">CCAM_LOCUS16060</name>
</gene>
<dbReference type="InterPro" id="IPR005162">
    <property type="entry name" value="Retrotrans_gag_dom"/>
</dbReference>
<dbReference type="GO" id="GO:0003676">
    <property type="term" value="F:nucleic acid binding"/>
    <property type="evidence" value="ECO:0007669"/>
    <property type="project" value="InterPro"/>
</dbReference>
<evidence type="ECO:0000313" key="4">
    <source>
        <dbReference type="EMBL" id="VFQ74284.1"/>
    </source>
</evidence>
<dbReference type="CDD" id="cd00303">
    <property type="entry name" value="retropepsin_like"/>
    <property type="match status" value="1"/>
</dbReference>
<keyword evidence="1" id="KW-0175">Coiled coil</keyword>
<evidence type="ECO:0000313" key="5">
    <source>
        <dbReference type="Proteomes" id="UP000595140"/>
    </source>
</evidence>
<dbReference type="Pfam" id="PF13456">
    <property type="entry name" value="RVT_3"/>
    <property type="match status" value="1"/>
</dbReference>
<protein>
    <recommendedName>
        <fullName evidence="3">RNase H type-1 domain-containing protein</fullName>
    </recommendedName>
</protein>
<evidence type="ECO:0000256" key="2">
    <source>
        <dbReference type="SAM" id="MobiDB-lite"/>
    </source>
</evidence>
<name>A0A484LDA1_9ASTE</name>
<dbReference type="PROSITE" id="PS50879">
    <property type="entry name" value="RNASE_H_1"/>
    <property type="match status" value="1"/>
</dbReference>
<keyword evidence="5" id="KW-1185">Reference proteome</keyword>
<feature type="region of interest" description="Disordered" evidence="2">
    <location>
        <begin position="372"/>
        <end position="404"/>
    </location>
</feature>
<dbReference type="Gene3D" id="2.40.70.10">
    <property type="entry name" value="Acid Proteases"/>
    <property type="match status" value="1"/>
</dbReference>